<comment type="caution">
    <text evidence="2">The sequence shown here is derived from an EMBL/GenBank/DDBJ whole genome shotgun (WGS) entry which is preliminary data.</text>
</comment>
<feature type="compositionally biased region" description="Gly residues" evidence="1">
    <location>
        <begin position="59"/>
        <end position="79"/>
    </location>
</feature>
<evidence type="ECO:0000313" key="3">
    <source>
        <dbReference type="Proteomes" id="UP001583177"/>
    </source>
</evidence>
<keyword evidence="3" id="KW-1185">Reference proteome</keyword>
<reference evidence="2 3" key="1">
    <citation type="journal article" date="2024" name="IMA Fungus">
        <title>IMA Genome - F19 : A genome assembly and annotation guide to empower mycologists, including annotated draft genome sequences of Ceratocystis pirilliformis, Diaporthe australafricana, Fusarium ophioides, Paecilomyces lecythidis, and Sporothrix stenoceras.</title>
        <authorList>
            <person name="Aylward J."/>
            <person name="Wilson A.M."/>
            <person name="Visagie C.M."/>
            <person name="Spraker J."/>
            <person name="Barnes I."/>
            <person name="Buitendag C."/>
            <person name="Ceriani C."/>
            <person name="Del Mar Angel L."/>
            <person name="du Plessis D."/>
            <person name="Fuchs T."/>
            <person name="Gasser K."/>
            <person name="Kramer D."/>
            <person name="Li W."/>
            <person name="Munsamy K."/>
            <person name="Piso A."/>
            <person name="Price J.L."/>
            <person name="Sonnekus B."/>
            <person name="Thomas C."/>
            <person name="van der Nest A."/>
            <person name="van Dijk A."/>
            <person name="van Heerden A."/>
            <person name="van Vuuren N."/>
            <person name="Yilmaz N."/>
            <person name="Duong T.A."/>
            <person name="van der Merwe N.A."/>
            <person name="Wingfield M.J."/>
            <person name="Wingfield B.D."/>
        </authorList>
    </citation>
    <scope>NUCLEOTIDE SEQUENCE [LARGE SCALE GENOMIC DNA]</scope>
    <source>
        <strain evidence="2 3">CMW 18300</strain>
    </source>
</reference>
<gene>
    <name evidence="2" type="ORF">Daus18300_003419</name>
</gene>
<feature type="region of interest" description="Disordered" evidence="1">
    <location>
        <begin position="48"/>
        <end position="82"/>
    </location>
</feature>
<proteinExistence type="predicted"/>
<evidence type="ECO:0000256" key="1">
    <source>
        <dbReference type="SAM" id="MobiDB-lite"/>
    </source>
</evidence>
<accession>A0ABR3XFY8</accession>
<sequence length="406" mass="44688">MTGPPVSQTAQPNPNGRQALLARLQGLQRTLRNLRACGCPDDCRGHGNAPPSTPPNNNNGGGGNGGGGNGGGGNGGGGFLPHQVSHRATARVNSTVLARASYTKPANILGDLKDSPMRMSLQVHGDPQGNQTRMGYYAEFFLTPHGLAERYIGFISAWRLSKPPGHVTGQVPEPWVQEWLSGGVGGQNDDSRPFKETLRLLYDNTGQLRPTDVNDDNTMAQTRLGDTGNELVFIEMIWIKHRDATTGQQVRLLDYMRHTRSPRDRKLINGSLAVQYSRQRIAPQAIGMLYQLMICGTLPAWCHIDQPVTLVLRAGMPSDDGLCEMWFDKYPRGPDENARQYSDRIGDSIENLFRAVRRYGFIDISSTHRVLVMTIDYDQDKSGTSLEQNVVPMEPAPRPMVSTLRS</sequence>
<organism evidence="2 3">
    <name type="scientific">Diaporthe australafricana</name>
    <dbReference type="NCBI Taxonomy" id="127596"/>
    <lineage>
        <taxon>Eukaryota</taxon>
        <taxon>Fungi</taxon>
        <taxon>Dikarya</taxon>
        <taxon>Ascomycota</taxon>
        <taxon>Pezizomycotina</taxon>
        <taxon>Sordariomycetes</taxon>
        <taxon>Sordariomycetidae</taxon>
        <taxon>Diaporthales</taxon>
        <taxon>Diaporthaceae</taxon>
        <taxon>Diaporthe</taxon>
    </lineage>
</organism>
<dbReference type="EMBL" id="JAWRVE010000021">
    <property type="protein sequence ID" value="KAL1874878.1"/>
    <property type="molecule type" value="Genomic_DNA"/>
</dbReference>
<protein>
    <submittedName>
        <fullName evidence="2">Uncharacterized protein</fullName>
    </submittedName>
</protein>
<dbReference type="Proteomes" id="UP001583177">
    <property type="component" value="Unassembled WGS sequence"/>
</dbReference>
<name>A0ABR3XFY8_9PEZI</name>
<evidence type="ECO:0000313" key="2">
    <source>
        <dbReference type="EMBL" id="KAL1874878.1"/>
    </source>
</evidence>